<sequence length="116" mass="12462">MTVAAAMAAAATVAVTTLTLTAPAQAASYPCYKISKTSTTANGWCDGNGPYPTYQVETWCYNPTSGNSVTKKGPMKWLGDRNGSSVTCPSDYPVRTGTAQIFVYDSNHLPLYRFDF</sequence>
<dbReference type="RefSeq" id="WP_184835561.1">
    <property type="nucleotide sequence ID" value="NZ_JACHMN010000002.1"/>
</dbReference>
<evidence type="ECO:0008006" key="4">
    <source>
        <dbReference type="Google" id="ProtNLM"/>
    </source>
</evidence>
<evidence type="ECO:0000256" key="1">
    <source>
        <dbReference type="SAM" id="SignalP"/>
    </source>
</evidence>
<comment type="caution">
    <text evidence="2">The sequence shown here is derived from an EMBL/GenBank/DDBJ whole genome shotgun (WGS) entry which is preliminary data.</text>
</comment>
<name>A0A841BJ46_9ACTN</name>
<keyword evidence="3" id="KW-1185">Reference proteome</keyword>
<accession>A0A841BJ46</accession>
<dbReference type="EMBL" id="JACHMN010000002">
    <property type="protein sequence ID" value="MBB5869137.1"/>
    <property type="molecule type" value="Genomic_DNA"/>
</dbReference>
<gene>
    <name evidence="2" type="ORF">F4553_002516</name>
</gene>
<evidence type="ECO:0000313" key="2">
    <source>
        <dbReference type="EMBL" id="MBB5869137.1"/>
    </source>
</evidence>
<feature type="signal peptide" evidence="1">
    <location>
        <begin position="1"/>
        <end position="26"/>
    </location>
</feature>
<reference evidence="2 3" key="1">
    <citation type="submission" date="2020-08" db="EMBL/GenBank/DDBJ databases">
        <title>Sequencing the genomes of 1000 actinobacteria strains.</title>
        <authorList>
            <person name="Klenk H.-P."/>
        </authorList>
    </citation>
    <scope>NUCLEOTIDE SEQUENCE [LARGE SCALE GENOMIC DNA]</scope>
    <source>
        <strain evidence="2 3">DSM 45362</strain>
    </source>
</reference>
<organism evidence="2 3">
    <name type="scientific">Allocatelliglobosispora scoriae</name>
    <dbReference type="NCBI Taxonomy" id="643052"/>
    <lineage>
        <taxon>Bacteria</taxon>
        <taxon>Bacillati</taxon>
        <taxon>Actinomycetota</taxon>
        <taxon>Actinomycetes</taxon>
        <taxon>Micromonosporales</taxon>
        <taxon>Micromonosporaceae</taxon>
        <taxon>Allocatelliglobosispora</taxon>
    </lineage>
</organism>
<evidence type="ECO:0000313" key="3">
    <source>
        <dbReference type="Proteomes" id="UP000587527"/>
    </source>
</evidence>
<proteinExistence type="predicted"/>
<dbReference type="Proteomes" id="UP000587527">
    <property type="component" value="Unassembled WGS sequence"/>
</dbReference>
<dbReference type="AlphaFoldDB" id="A0A841BJ46"/>
<feature type="chain" id="PRO_5032860491" description="Secreted protein" evidence="1">
    <location>
        <begin position="27"/>
        <end position="116"/>
    </location>
</feature>
<protein>
    <recommendedName>
        <fullName evidence="4">Secreted protein</fullName>
    </recommendedName>
</protein>
<keyword evidence="1" id="KW-0732">Signal</keyword>